<dbReference type="PANTHER" id="PTHR11709:SF361">
    <property type="entry name" value="IRON TRANSPORT MULTICOPPER OXIDASE FET3"/>
    <property type="match status" value="1"/>
</dbReference>
<dbReference type="InterPro" id="IPR008972">
    <property type="entry name" value="Cupredoxin"/>
</dbReference>
<evidence type="ECO:0000259" key="20">
    <source>
        <dbReference type="Pfam" id="PF07731"/>
    </source>
</evidence>
<dbReference type="GO" id="GO:0033215">
    <property type="term" value="P:reductive iron assimilation"/>
    <property type="evidence" value="ECO:0007669"/>
    <property type="project" value="TreeGrafter"/>
</dbReference>
<keyword evidence="15" id="KW-0325">Glycoprotein</keyword>
<feature type="domain" description="Plastocyanin-like" evidence="20">
    <location>
        <begin position="362"/>
        <end position="496"/>
    </location>
</feature>
<dbReference type="AlphaFoldDB" id="A0A8H4K8Z0"/>
<feature type="domain" description="Plastocyanin-like" evidence="21">
    <location>
        <begin position="30"/>
        <end position="146"/>
    </location>
</feature>
<keyword evidence="13" id="KW-0406">Ion transport</keyword>
<evidence type="ECO:0000256" key="4">
    <source>
        <dbReference type="ARBA" id="ARBA00022496"/>
    </source>
</evidence>
<dbReference type="CDD" id="cd13899">
    <property type="entry name" value="CuRO_3_Fet3p"/>
    <property type="match status" value="1"/>
</dbReference>
<comment type="subcellular location">
    <subcellularLocation>
        <location evidence="16">Cell membrane</location>
        <topology evidence="16">Single-pass type I membrane protein</topology>
        <orientation evidence="16">Extracellular side</orientation>
    </subcellularLocation>
</comment>
<evidence type="ECO:0000256" key="1">
    <source>
        <dbReference type="ARBA" id="ARBA00010609"/>
    </source>
</evidence>
<dbReference type="EMBL" id="JAADJG010000521">
    <property type="protein sequence ID" value="KAF4445489.1"/>
    <property type="molecule type" value="Genomic_DNA"/>
</dbReference>
<keyword evidence="14 17" id="KW-0472">Membrane</keyword>
<evidence type="ECO:0000256" key="7">
    <source>
        <dbReference type="ARBA" id="ARBA00022729"/>
    </source>
</evidence>
<dbReference type="FunFam" id="2.60.40.420:FF:000024">
    <property type="entry name" value="FET5p Multicopper oxidase"/>
    <property type="match status" value="1"/>
</dbReference>
<keyword evidence="23" id="KW-1185">Reference proteome</keyword>
<feature type="domain" description="Plastocyanin-like" evidence="19">
    <location>
        <begin position="155"/>
        <end position="301"/>
    </location>
</feature>
<evidence type="ECO:0000256" key="11">
    <source>
        <dbReference type="ARBA" id="ARBA00023004"/>
    </source>
</evidence>
<dbReference type="InterPro" id="IPR011706">
    <property type="entry name" value="Cu-oxidase_C"/>
</dbReference>
<dbReference type="Proteomes" id="UP000605986">
    <property type="component" value="Unassembled WGS sequence"/>
</dbReference>
<gene>
    <name evidence="22" type="ORF">F53441_10784</name>
</gene>
<evidence type="ECO:0000313" key="23">
    <source>
        <dbReference type="Proteomes" id="UP000605986"/>
    </source>
</evidence>
<evidence type="ECO:0000256" key="6">
    <source>
        <dbReference type="ARBA" id="ARBA00022723"/>
    </source>
</evidence>
<evidence type="ECO:0000256" key="14">
    <source>
        <dbReference type="ARBA" id="ARBA00023136"/>
    </source>
</evidence>
<evidence type="ECO:0000256" key="8">
    <source>
        <dbReference type="ARBA" id="ARBA00022737"/>
    </source>
</evidence>
<accession>A0A8H4K8Z0</accession>
<protein>
    <recommendedName>
        <fullName evidence="24">Multicopper oxidase</fullName>
    </recommendedName>
</protein>
<keyword evidence="6" id="KW-0479">Metal-binding</keyword>
<feature type="transmembrane region" description="Helical" evidence="17">
    <location>
        <begin position="553"/>
        <end position="574"/>
    </location>
</feature>
<dbReference type="CDD" id="cd13877">
    <property type="entry name" value="CuRO_2_Fet3p_like"/>
    <property type="match status" value="1"/>
</dbReference>
<dbReference type="Pfam" id="PF00394">
    <property type="entry name" value="Cu-oxidase"/>
    <property type="match status" value="1"/>
</dbReference>
<keyword evidence="2" id="KW-0813">Transport</keyword>
<evidence type="ECO:0000256" key="15">
    <source>
        <dbReference type="ARBA" id="ARBA00023180"/>
    </source>
</evidence>
<evidence type="ECO:0000259" key="19">
    <source>
        <dbReference type="Pfam" id="PF00394"/>
    </source>
</evidence>
<dbReference type="Pfam" id="PF07731">
    <property type="entry name" value="Cu-oxidase_2"/>
    <property type="match status" value="1"/>
</dbReference>
<evidence type="ECO:0000256" key="18">
    <source>
        <dbReference type="SAM" id="SignalP"/>
    </source>
</evidence>
<evidence type="ECO:0000256" key="13">
    <source>
        <dbReference type="ARBA" id="ARBA00023065"/>
    </source>
</evidence>
<dbReference type="Pfam" id="PF07732">
    <property type="entry name" value="Cu-oxidase_3"/>
    <property type="match status" value="1"/>
</dbReference>
<dbReference type="InterPro" id="IPR044130">
    <property type="entry name" value="CuRO_2_Fet3-like"/>
</dbReference>
<proteinExistence type="inferred from homology"/>
<dbReference type="FunFam" id="2.60.40.420:FF:000022">
    <property type="entry name" value="FET5p Multicopper oxidase"/>
    <property type="match status" value="1"/>
</dbReference>
<keyword evidence="3" id="KW-1003">Cell membrane</keyword>
<dbReference type="OrthoDB" id="2121828at2759"/>
<dbReference type="PROSITE" id="PS00080">
    <property type="entry name" value="MULTICOPPER_OXIDASE2"/>
    <property type="match status" value="1"/>
</dbReference>
<dbReference type="InterPro" id="IPR002355">
    <property type="entry name" value="Cu_oxidase_Cu_BS"/>
</dbReference>
<dbReference type="InterPro" id="IPR045087">
    <property type="entry name" value="Cu-oxidase_fam"/>
</dbReference>
<keyword evidence="11" id="KW-0408">Iron</keyword>
<evidence type="ECO:0000256" key="12">
    <source>
        <dbReference type="ARBA" id="ARBA00023008"/>
    </source>
</evidence>
<evidence type="ECO:0000256" key="16">
    <source>
        <dbReference type="ARBA" id="ARBA00037814"/>
    </source>
</evidence>
<dbReference type="InterPro" id="IPR033138">
    <property type="entry name" value="Cu_oxidase_CS"/>
</dbReference>
<sequence>MLPSLVSSLAILLAGLPASNAKDVHFDWNITWTTANPDGMQERPVIGINNQWPLPVINVTKGDRIIAKVTNLLGNQSTTIHWHGMYQNGTNIMDGPAMVTQCNIPTGSSITYNFTVDQVGTYWYHSHTRGQYPDGLRQALIVQDPKDPYAGQYHEDRVITLSDWYHDQMPDLLKQFVSYKNPTGAEPVPNSALMNDTQNMTVSVEPGKTYLFRFINLGAFASQYFWIEGHTMKIVEVDGVWTKPAETDMIYLASAQRCSVLVTMKNDTKSNYPMMASMDTSLFDAVPPGLNWNVTGWLQYDSDKHLPSAAVLDEFEPYDDFKLVPVDGEKLLEKPDYTITLNLHMGNLGDGANYAFFNDISYVSPKVPTLYTALSAGEHAMNSTVYGTDTNSFVLKYGETVEVVLNNDDTGRHPFHLHGQTFQVVHRSEEKAGHYNASWTNLTYPSVPMKRDTLLAYPKGNFVVRFQAYNPGVWLFHCHIEWHMDTGLIATFIEAPLEMQKTLSIPQDQMQICTSQGISTVGNAAGNTKDYFDLTGQNMAVAPLPSGFTTKGYVALVFSCVAGVIGLASIALYGSAPIRA</sequence>
<comment type="similarity">
    <text evidence="1">Belongs to the multicopper oxidase family.</text>
</comment>
<dbReference type="GO" id="GO:0004322">
    <property type="term" value="F:ferroxidase activity"/>
    <property type="evidence" value="ECO:0007669"/>
    <property type="project" value="TreeGrafter"/>
</dbReference>
<evidence type="ECO:0008006" key="24">
    <source>
        <dbReference type="Google" id="ProtNLM"/>
    </source>
</evidence>
<evidence type="ECO:0000256" key="17">
    <source>
        <dbReference type="SAM" id="Phobius"/>
    </source>
</evidence>
<dbReference type="GO" id="GO:0033573">
    <property type="term" value="C:high-affinity iron permease complex"/>
    <property type="evidence" value="ECO:0007669"/>
    <property type="project" value="TreeGrafter"/>
</dbReference>
<evidence type="ECO:0000259" key="21">
    <source>
        <dbReference type="Pfam" id="PF07732"/>
    </source>
</evidence>
<evidence type="ECO:0000256" key="5">
    <source>
        <dbReference type="ARBA" id="ARBA00022692"/>
    </source>
</evidence>
<comment type="caution">
    <text evidence="22">The sequence shown here is derived from an EMBL/GenBank/DDBJ whole genome shotgun (WGS) entry which is preliminary data.</text>
</comment>
<evidence type="ECO:0000256" key="2">
    <source>
        <dbReference type="ARBA" id="ARBA00022448"/>
    </source>
</evidence>
<keyword evidence="4" id="KW-0410">Iron transport</keyword>
<evidence type="ECO:0000313" key="22">
    <source>
        <dbReference type="EMBL" id="KAF4445489.1"/>
    </source>
</evidence>
<dbReference type="Gene3D" id="2.60.40.420">
    <property type="entry name" value="Cupredoxins - blue copper proteins"/>
    <property type="match status" value="3"/>
</dbReference>
<keyword evidence="5 17" id="KW-0812">Transmembrane</keyword>
<evidence type="ECO:0000256" key="9">
    <source>
        <dbReference type="ARBA" id="ARBA00022989"/>
    </source>
</evidence>
<name>A0A8H4K8Z0_9HYPO</name>
<reference evidence="22" key="1">
    <citation type="submission" date="2020-01" db="EMBL/GenBank/DDBJ databases">
        <title>Identification and distribution of gene clusters putatively required for synthesis of sphingolipid metabolism inhibitors in phylogenetically diverse species of the filamentous fungus Fusarium.</title>
        <authorList>
            <person name="Kim H.-S."/>
            <person name="Busman M."/>
            <person name="Brown D.W."/>
            <person name="Divon H."/>
            <person name="Uhlig S."/>
            <person name="Proctor R.H."/>
        </authorList>
    </citation>
    <scope>NUCLEOTIDE SEQUENCE</scope>
    <source>
        <strain evidence="22">NRRL 53441</strain>
    </source>
</reference>
<keyword evidence="8" id="KW-0677">Repeat</keyword>
<organism evidence="22 23">
    <name type="scientific">Fusarium austroafricanum</name>
    <dbReference type="NCBI Taxonomy" id="2364996"/>
    <lineage>
        <taxon>Eukaryota</taxon>
        <taxon>Fungi</taxon>
        <taxon>Dikarya</taxon>
        <taxon>Ascomycota</taxon>
        <taxon>Pezizomycotina</taxon>
        <taxon>Sordariomycetes</taxon>
        <taxon>Hypocreomycetidae</taxon>
        <taxon>Hypocreales</taxon>
        <taxon>Nectriaceae</taxon>
        <taxon>Fusarium</taxon>
        <taxon>Fusarium concolor species complex</taxon>
    </lineage>
</organism>
<feature type="signal peptide" evidence="18">
    <location>
        <begin position="1"/>
        <end position="21"/>
    </location>
</feature>
<dbReference type="InterPro" id="IPR011707">
    <property type="entry name" value="Cu-oxidase-like_N"/>
</dbReference>
<dbReference type="FunFam" id="2.60.40.420:FF:000025">
    <property type="entry name" value="FET5p Multicopper oxidase"/>
    <property type="match status" value="1"/>
</dbReference>
<evidence type="ECO:0000256" key="3">
    <source>
        <dbReference type="ARBA" id="ARBA00022475"/>
    </source>
</evidence>
<dbReference type="CDD" id="cd13851">
    <property type="entry name" value="CuRO_1_Fet3p"/>
    <property type="match status" value="1"/>
</dbReference>
<dbReference type="GO" id="GO:0010106">
    <property type="term" value="P:cellular response to iron ion starvation"/>
    <property type="evidence" value="ECO:0007669"/>
    <property type="project" value="TreeGrafter"/>
</dbReference>
<keyword evidence="10" id="KW-0560">Oxidoreductase</keyword>
<keyword evidence="7 18" id="KW-0732">Signal</keyword>
<evidence type="ECO:0000256" key="10">
    <source>
        <dbReference type="ARBA" id="ARBA00023002"/>
    </source>
</evidence>
<keyword evidence="9 17" id="KW-1133">Transmembrane helix</keyword>
<dbReference type="PANTHER" id="PTHR11709">
    <property type="entry name" value="MULTI-COPPER OXIDASE"/>
    <property type="match status" value="1"/>
</dbReference>
<keyword evidence="12" id="KW-0186">Copper</keyword>
<dbReference type="PROSITE" id="PS00079">
    <property type="entry name" value="MULTICOPPER_OXIDASE1"/>
    <property type="match status" value="2"/>
</dbReference>
<dbReference type="InterPro" id="IPR001117">
    <property type="entry name" value="Cu-oxidase_2nd"/>
</dbReference>
<feature type="chain" id="PRO_5034971254" description="Multicopper oxidase" evidence="18">
    <location>
        <begin position="22"/>
        <end position="580"/>
    </location>
</feature>
<dbReference type="GO" id="GO:0005507">
    <property type="term" value="F:copper ion binding"/>
    <property type="evidence" value="ECO:0007669"/>
    <property type="project" value="InterPro"/>
</dbReference>
<dbReference type="SUPFAM" id="SSF49503">
    <property type="entry name" value="Cupredoxins"/>
    <property type="match status" value="3"/>
</dbReference>